<evidence type="ECO:0000313" key="6">
    <source>
        <dbReference type="EMBL" id="TNM63953.1"/>
    </source>
</evidence>
<feature type="signal peptide" evidence="5">
    <location>
        <begin position="1"/>
        <end position="24"/>
    </location>
</feature>
<evidence type="ECO:0000256" key="5">
    <source>
        <dbReference type="SAM" id="SignalP"/>
    </source>
</evidence>
<dbReference type="EMBL" id="VDMN01000002">
    <property type="protein sequence ID" value="TNM63953.1"/>
    <property type="molecule type" value="Genomic_DNA"/>
</dbReference>
<comment type="subcellular location">
    <subcellularLocation>
        <location evidence="1">Cell envelope</location>
    </subcellularLocation>
</comment>
<dbReference type="SUPFAM" id="SSF53850">
    <property type="entry name" value="Periplasmic binding protein-like II"/>
    <property type="match status" value="1"/>
</dbReference>
<dbReference type="Pfam" id="PF03480">
    <property type="entry name" value="DctP"/>
    <property type="match status" value="1"/>
</dbReference>
<dbReference type="InterPro" id="IPR018389">
    <property type="entry name" value="DctP_fam"/>
</dbReference>
<dbReference type="NCBIfam" id="NF037995">
    <property type="entry name" value="TRAP_S1"/>
    <property type="match status" value="1"/>
</dbReference>
<dbReference type="RefSeq" id="WP_139676856.1">
    <property type="nucleotide sequence ID" value="NZ_VDMN01000002.1"/>
</dbReference>
<dbReference type="Proteomes" id="UP000311605">
    <property type="component" value="Unassembled WGS sequence"/>
</dbReference>
<dbReference type="PANTHER" id="PTHR33376:SF4">
    <property type="entry name" value="SIALIC ACID-BINDING PERIPLASMIC PROTEIN SIAP"/>
    <property type="match status" value="1"/>
</dbReference>
<keyword evidence="3" id="KW-0813">Transport</keyword>
<accession>A0A5C4XKA3</accession>
<dbReference type="InterPro" id="IPR004682">
    <property type="entry name" value="TRAP_DctP"/>
</dbReference>
<dbReference type="OrthoDB" id="9803763at2"/>
<name>A0A5C4XKA3_9HYPH</name>
<reference evidence="6 7" key="1">
    <citation type="submission" date="2019-06" db="EMBL/GenBank/DDBJ databases">
        <title>The draft genome of Rhizobium smilacinae PTYR-5.</title>
        <authorList>
            <person name="Liu L."/>
            <person name="Li L."/>
            <person name="Zhang X."/>
        </authorList>
    </citation>
    <scope>NUCLEOTIDE SEQUENCE [LARGE SCALE GENOMIC DNA]</scope>
    <source>
        <strain evidence="6 7">PTYR-5</strain>
    </source>
</reference>
<keyword evidence="4 5" id="KW-0732">Signal</keyword>
<dbReference type="GO" id="GO:0030288">
    <property type="term" value="C:outer membrane-bounded periplasmic space"/>
    <property type="evidence" value="ECO:0007669"/>
    <property type="project" value="InterPro"/>
</dbReference>
<evidence type="ECO:0000256" key="4">
    <source>
        <dbReference type="ARBA" id="ARBA00022729"/>
    </source>
</evidence>
<dbReference type="Gene3D" id="3.40.190.170">
    <property type="entry name" value="Bacterial extracellular solute-binding protein, family 7"/>
    <property type="match status" value="1"/>
</dbReference>
<dbReference type="GO" id="GO:0055085">
    <property type="term" value="P:transmembrane transport"/>
    <property type="evidence" value="ECO:0007669"/>
    <property type="project" value="InterPro"/>
</dbReference>
<dbReference type="PANTHER" id="PTHR33376">
    <property type="match status" value="1"/>
</dbReference>
<dbReference type="InterPro" id="IPR038404">
    <property type="entry name" value="TRAP_DctP_sf"/>
</dbReference>
<evidence type="ECO:0000256" key="2">
    <source>
        <dbReference type="ARBA" id="ARBA00009023"/>
    </source>
</evidence>
<dbReference type="NCBIfam" id="TIGR00787">
    <property type="entry name" value="dctP"/>
    <property type="match status" value="1"/>
</dbReference>
<evidence type="ECO:0000256" key="1">
    <source>
        <dbReference type="ARBA" id="ARBA00004196"/>
    </source>
</evidence>
<organism evidence="6 7">
    <name type="scientific">Aliirhizobium smilacinae</name>
    <dbReference type="NCBI Taxonomy" id="1395944"/>
    <lineage>
        <taxon>Bacteria</taxon>
        <taxon>Pseudomonadati</taxon>
        <taxon>Pseudomonadota</taxon>
        <taxon>Alphaproteobacteria</taxon>
        <taxon>Hyphomicrobiales</taxon>
        <taxon>Rhizobiaceae</taxon>
        <taxon>Aliirhizobium</taxon>
    </lineage>
</organism>
<comment type="similarity">
    <text evidence="2">Belongs to the bacterial solute-binding protein 7 family.</text>
</comment>
<gene>
    <name evidence="6" type="ORF">FHP24_14315</name>
</gene>
<feature type="chain" id="PRO_5022932862" evidence="5">
    <location>
        <begin position="25"/>
        <end position="324"/>
    </location>
</feature>
<evidence type="ECO:0000256" key="3">
    <source>
        <dbReference type="ARBA" id="ARBA00022448"/>
    </source>
</evidence>
<evidence type="ECO:0000313" key="7">
    <source>
        <dbReference type="Proteomes" id="UP000311605"/>
    </source>
</evidence>
<keyword evidence="7" id="KW-1185">Reference proteome</keyword>
<dbReference type="PIRSF" id="PIRSF006470">
    <property type="entry name" value="DctB"/>
    <property type="match status" value="1"/>
</dbReference>
<proteinExistence type="inferred from homology"/>
<dbReference type="AlphaFoldDB" id="A0A5C4XKA3"/>
<protein>
    <submittedName>
        <fullName evidence="6">DctP family TRAP transporter solute-binding subunit</fullName>
    </submittedName>
</protein>
<comment type="caution">
    <text evidence="6">The sequence shown here is derived from an EMBL/GenBank/DDBJ whole genome shotgun (WGS) entry which is preliminary data.</text>
</comment>
<sequence length="324" mass="36073">MSSRLKTLLGAAAIVVASALTAHAETTLKWAHVYETSEPFHTESVWAAQEIAKRTNGRYKIDVYPASQLGKEADINQGLKLGTVDMIISGSSFAARDFKPIGVTYFPYIFRDPSHLIAYTKSDVFKRLAKGYEDKTGNVITAVSYYGTRHTTSNTAITKCSDLKGVKMRVPDVPAYLAMPRACGANTTPIAFAEVYLALQNGTVDAQENPLTTIEAKKFFEVQKNIVLSGHIVDHLNTVISKSRWASLSDEDKTIFREVMQEAAAKTTKIIEDREKALVDDFKKRGLNVVEVDKADFEKNVLEKVKFEDFGYEKSDWEAIRAIQ</sequence>
<dbReference type="CDD" id="cd13672">
    <property type="entry name" value="PBP2_TRAP_Siap"/>
    <property type="match status" value="1"/>
</dbReference>